<dbReference type="PANTHER" id="PTHR11735:SF11">
    <property type="entry name" value="TRNA THREONYLCARBAMOYLADENOSINE BIOSYNTHESIS PROTEIN TSAB"/>
    <property type="match status" value="1"/>
</dbReference>
<comment type="caution">
    <text evidence="2">The sequence shown here is derived from an EMBL/GenBank/DDBJ whole genome shotgun (WGS) entry which is preliminary data.</text>
</comment>
<dbReference type="CDD" id="cd24032">
    <property type="entry name" value="ASKHA_NBD_TsaB"/>
    <property type="match status" value="1"/>
</dbReference>
<evidence type="ECO:0000313" key="3">
    <source>
        <dbReference type="Proteomes" id="UP000189681"/>
    </source>
</evidence>
<protein>
    <submittedName>
        <fullName evidence="2">tRNA (Adenosine(37)-N6)-threonylcarbamoyltransferase complex dimerization subunit type 1 TsaB</fullName>
    </submittedName>
</protein>
<dbReference type="InterPro" id="IPR000905">
    <property type="entry name" value="Gcp-like_dom"/>
</dbReference>
<dbReference type="InterPro" id="IPR022496">
    <property type="entry name" value="T6A_TsaB"/>
</dbReference>
<reference evidence="2 3" key="1">
    <citation type="journal article" date="2017" name="Water Res.">
        <title>Discovery and metagenomic analysis of an anammox bacterial enrichment related to Candidatus "Brocadia caroliniensis" in a full-scale glycerol-fed nitritation-denitritation separate centrate treatment process.</title>
        <authorList>
            <person name="Park H."/>
            <person name="Brotto A.C."/>
            <person name="van Loosdrecht M.C."/>
            <person name="Chandran K."/>
        </authorList>
    </citation>
    <scope>NUCLEOTIDE SEQUENCE [LARGE SCALE GENOMIC DNA]</scope>
    <source>
        <strain evidence="2">26THWARD</strain>
    </source>
</reference>
<dbReference type="NCBIfam" id="TIGR03725">
    <property type="entry name" value="T6A_YeaZ"/>
    <property type="match status" value="1"/>
</dbReference>
<name>A0A1V4ASQ2_9BACT</name>
<dbReference type="Gene3D" id="3.30.420.40">
    <property type="match status" value="2"/>
</dbReference>
<dbReference type="EMBL" id="AYTS01000098">
    <property type="protein sequence ID" value="OOP56107.1"/>
    <property type="molecule type" value="Genomic_DNA"/>
</dbReference>
<dbReference type="STRING" id="1004156.AYP45_10830"/>
<dbReference type="AlphaFoldDB" id="A0A1V4ASQ2"/>
<dbReference type="SUPFAM" id="SSF53067">
    <property type="entry name" value="Actin-like ATPase domain"/>
    <property type="match status" value="2"/>
</dbReference>
<dbReference type="GO" id="GO:0016740">
    <property type="term" value="F:transferase activity"/>
    <property type="evidence" value="ECO:0007669"/>
    <property type="project" value="UniProtKB-KW"/>
</dbReference>
<dbReference type="GO" id="GO:0005829">
    <property type="term" value="C:cytosol"/>
    <property type="evidence" value="ECO:0007669"/>
    <property type="project" value="TreeGrafter"/>
</dbReference>
<dbReference type="PANTHER" id="PTHR11735">
    <property type="entry name" value="TRNA N6-ADENOSINE THREONYLCARBAMOYLTRANSFERASE"/>
    <property type="match status" value="1"/>
</dbReference>
<dbReference type="InterPro" id="IPR043129">
    <property type="entry name" value="ATPase_NBD"/>
</dbReference>
<dbReference type="Proteomes" id="UP000189681">
    <property type="component" value="Unassembled WGS sequence"/>
</dbReference>
<accession>A0A1V4ASQ2</accession>
<keyword evidence="2" id="KW-0808">Transferase</keyword>
<proteinExistence type="predicted"/>
<feature type="domain" description="Gcp-like" evidence="1">
    <location>
        <begin position="46"/>
        <end position="118"/>
    </location>
</feature>
<sequence>MKRPKNLNFEIPIHTLKVLGIETSGSMGGIVLSKDCQVILSKEFGSMQHGKELVPAIKSAFQDIGWSPHDIDLIAVDVGPGSYTGLRVGVACAKTMAYALRKPVIDVPIFDIIAENYQGNLCETAALRSSSPAAGPKEEEKFYETVHRRQFSLCPVIDARRSHVYACIYTFVPVGLEGGLAGVQWKRETEFMVIQPESLVSMLPRPIIIFGNGVSRYKEVFHDKDIFIGKEEWAIPKVEYVALLGERLYESGYRCETGKLLPLYLRQAEAIEKRMCKKIAAFNTNSPK</sequence>
<gene>
    <name evidence="2" type="ORF">AYP45_10830</name>
</gene>
<dbReference type="Pfam" id="PF00814">
    <property type="entry name" value="TsaD"/>
    <property type="match status" value="1"/>
</dbReference>
<organism evidence="2 3">
    <name type="scientific">Candidatus Brocadia carolinensis</name>
    <dbReference type="NCBI Taxonomy" id="1004156"/>
    <lineage>
        <taxon>Bacteria</taxon>
        <taxon>Pseudomonadati</taxon>
        <taxon>Planctomycetota</taxon>
        <taxon>Candidatus Brocadiia</taxon>
        <taxon>Candidatus Brocadiales</taxon>
        <taxon>Candidatus Brocadiaceae</taxon>
        <taxon>Candidatus Brocadia</taxon>
    </lineage>
</organism>
<evidence type="ECO:0000259" key="1">
    <source>
        <dbReference type="Pfam" id="PF00814"/>
    </source>
</evidence>
<evidence type="ECO:0000313" key="2">
    <source>
        <dbReference type="EMBL" id="OOP56107.1"/>
    </source>
</evidence>
<dbReference type="GO" id="GO:0002949">
    <property type="term" value="P:tRNA threonylcarbamoyladenosine modification"/>
    <property type="evidence" value="ECO:0007669"/>
    <property type="project" value="InterPro"/>
</dbReference>